<dbReference type="EMBL" id="JAMXQU010000009">
    <property type="protein sequence ID" value="MCO6160646.1"/>
    <property type="molecule type" value="Genomic_DNA"/>
</dbReference>
<gene>
    <name evidence="1" type="ORF">NF685_11455</name>
</gene>
<protein>
    <submittedName>
        <fullName evidence="1">Uncharacterized protein</fullName>
    </submittedName>
</protein>
<proteinExistence type="predicted"/>
<accession>A0ABT1CIE0</accession>
<comment type="caution">
    <text evidence="1">The sequence shown here is derived from an EMBL/GenBank/DDBJ whole genome shotgun (WGS) entry which is preliminary data.</text>
</comment>
<organism evidence="1 2">
    <name type="scientific">Asaia lannensis NBRC 102526</name>
    <dbReference type="NCBI Taxonomy" id="1307926"/>
    <lineage>
        <taxon>Bacteria</taxon>
        <taxon>Pseudomonadati</taxon>
        <taxon>Pseudomonadota</taxon>
        <taxon>Alphaproteobacteria</taxon>
        <taxon>Acetobacterales</taxon>
        <taxon>Acetobacteraceae</taxon>
        <taxon>Asaia</taxon>
    </lineage>
</organism>
<keyword evidence="2" id="KW-1185">Reference proteome</keyword>
<evidence type="ECO:0000313" key="1">
    <source>
        <dbReference type="EMBL" id="MCO6160646.1"/>
    </source>
</evidence>
<dbReference type="Proteomes" id="UP001523401">
    <property type="component" value="Unassembled WGS sequence"/>
</dbReference>
<evidence type="ECO:0000313" key="2">
    <source>
        <dbReference type="Proteomes" id="UP001523401"/>
    </source>
</evidence>
<name>A0ABT1CIE0_9PROT</name>
<reference evidence="1 2" key="1">
    <citation type="submission" date="2022-06" db="EMBL/GenBank/DDBJ databases">
        <title>Whole-genome of Asaia lannensis strain LMG 27011T.</title>
        <authorList>
            <person name="Sombolestani A."/>
        </authorList>
    </citation>
    <scope>NUCLEOTIDE SEQUENCE [LARGE SCALE GENOMIC DNA]</scope>
    <source>
        <strain evidence="1 2">NBRC 102526</strain>
    </source>
</reference>
<sequence>MTPGNQSAARLEHLRAAQRMERAEQAIRWLNNPAFRNNMTPLKARTIGDWERVKADAAPLCFPKMETRS</sequence>
<dbReference type="RefSeq" id="WP_252849707.1">
    <property type="nucleotide sequence ID" value="NZ_BAPW01000047.1"/>
</dbReference>